<dbReference type="EMBL" id="CP036279">
    <property type="protein sequence ID" value="QDU64165.1"/>
    <property type="molecule type" value="Genomic_DNA"/>
</dbReference>
<reference evidence="4 5" key="1">
    <citation type="submission" date="2019-02" db="EMBL/GenBank/DDBJ databases">
        <title>Deep-cultivation of Planctomycetes and their phenomic and genomic characterization uncovers novel biology.</title>
        <authorList>
            <person name="Wiegand S."/>
            <person name="Jogler M."/>
            <person name="Boedeker C."/>
            <person name="Pinto D."/>
            <person name="Vollmers J."/>
            <person name="Rivas-Marin E."/>
            <person name="Kohn T."/>
            <person name="Peeters S.H."/>
            <person name="Heuer A."/>
            <person name="Rast P."/>
            <person name="Oberbeckmann S."/>
            <person name="Bunk B."/>
            <person name="Jeske O."/>
            <person name="Meyerdierks A."/>
            <person name="Storesund J.E."/>
            <person name="Kallscheuer N."/>
            <person name="Luecker S."/>
            <person name="Lage O.M."/>
            <person name="Pohl T."/>
            <person name="Merkel B.J."/>
            <person name="Hornburger P."/>
            <person name="Mueller R.-W."/>
            <person name="Bruemmer F."/>
            <person name="Labrenz M."/>
            <person name="Spormann A.M."/>
            <person name="Op den Camp H."/>
            <person name="Overmann J."/>
            <person name="Amann R."/>
            <person name="Jetten M.S.M."/>
            <person name="Mascher T."/>
            <person name="Medema M.H."/>
            <person name="Devos D.P."/>
            <person name="Kaster A.-K."/>
            <person name="Ovreas L."/>
            <person name="Rohde M."/>
            <person name="Galperin M.Y."/>
            <person name="Jogler C."/>
        </authorList>
    </citation>
    <scope>NUCLEOTIDE SEQUENCE [LARGE SCALE GENOMIC DNA]</scope>
    <source>
        <strain evidence="4 5">Pan216</strain>
    </source>
</reference>
<evidence type="ECO:0000256" key="3">
    <source>
        <dbReference type="SAM" id="SignalP"/>
    </source>
</evidence>
<dbReference type="InterPro" id="IPR051685">
    <property type="entry name" value="Ycf3/AcsC/BcsC/TPR_MFPF"/>
</dbReference>
<keyword evidence="5" id="KW-1185">Reference proteome</keyword>
<gene>
    <name evidence="4" type="primary">bamD_2</name>
    <name evidence="4" type="ORF">Pan216_50540</name>
</gene>
<feature type="signal peptide" evidence="3">
    <location>
        <begin position="1"/>
        <end position="20"/>
    </location>
</feature>
<dbReference type="Proteomes" id="UP000317093">
    <property type="component" value="Chromosome"/>
</dbReference>
<sequence precursor="true">MKRGAMLTLGLLVLAGSIQAADEVEYRTPDGKYKVARGDITAETSKDVTIKNEKIPIYLIESVKYDQQSPQIVTADSLFKQGRYDDAIESYKEIGKASGDNPKLQARLLNSVFESMAEKAIAEPTGNYEEAIKWFGRLNDAYPESRHYYPAQELIGRVHLANGKYQEAAKAFGTLKDVDWPGYQEKATLYQGIAQVKQGNNTAAISDLDRVIKSPGTDPSIEPLRGAAEIYKGVALFNSGQVDESEKLIRAALKKIPADSYEIKAVGRNALGDILVKKQMPKEAMLEGYMWVVVVYNRTPEEVAKALYNLTQIMPGLGYEDRGKMMQAELQGTYPNSSWTKKLTSGS</sequence>
<protein>
    <submittedName>
        <fullName evidence="4">Outer membrane protein assembly factor BamD</fullName>
    </submittedName>
</protein>
<evidence type="ECO:0000256" key="2">
    <source>
        <dbReference type="ARBA" id="ARBA00022803"/>
    </source>
</evidence>
<evidence type="ECO:0000313" key="5">
    <source>
        <dbReference type="Proteomes" id="UP000317093"/>
    </source>
</evidence>
<dbReference type="KEGG" id="knv:Pan216_50540"/>
<keyword evidence="1" id="KW-0677">Repeat</keyword>
<feature type="chain" id="PRO_5022055082" evidence="3">
    <location>
        <begin position="21"/>
        <end position="347"/>
    </location>
</feature>
<dbReference type="RefSeq" id="WP_145262173.1">
    <property type="nucleotide sequence ID" value="NZ_CP036279.1"/>
</dbReference>
<evidence type="ECO:0000256" key="1">
    <source>
        <dbReference type="ARBA" id="ARBA00022737"/>
    </source>
</evidence>
<keyword evidence="2" id="KW-0802">TPR repeat</keyword>
<dbReference type="PANTHER" id="PTHR44943:SF8">
    <property type="entry name" value="TPR REPEAT-CONTAINING PROTEIN MJ0263"/>
    <property type="match status" value="1"/>
</dbReference>
<dbReference type="Pfam" id="PF13432">
    <property type="entry name" value="TPR_16"/>
    <property type="match status" value="1"/>
</dbReference>
<proteinExistence type="predicted"/>
<accession>A0A518BB04</accession>
<dbReference type="OrthoDB" id="251560at2"/>
<dbReference type="SUPFAM" id="SSF48452">
    <property type="entry name" value="TPR-like"/>
    <property type="match status" value="1"/>
</dbReference>
<evidence type="ECO:0000313" key="4">
    <source>
        <dbReference type="EMBL" id="QDU64165.1"/>
    </source>
</evidence>
<dbReference type="InterPro" id="IPR011990">
    <property type="entry name" value="TPR-like_helical_dom_sf"/>
</dbReference>
<dbReference type="AlphaFoldDB" id="A0A518BB04"/>
<keyword evidence="3" id="KW-0732">Signal</keyword>
<dbReference type="Gene3D" id="1.25.40.10">
    <property type="entry name" value="Tetratricopeptide repeat domain"/>
    <property type="match status" value="2"/>
</dbReference>
<organism evidence="4 5">
    <name type="scientific">Kolteria novifilia</name>
    <dbReference type="NCBI Taxonomy" id="2527975"/>
    <lineage>
        <taxon>Bacteria</taxon>
        <taxon>Pseudomonadati</taxon>
        <taxon>Planctomycetota</taxon>
        <taxon>Planctomycetia</taxon>
        <taxon>Kolteriales</taxon>
        <taxon>Kolteriaceae</taxon>
        <taxon>Kolteria</taxon>
    </lineage>
</organism>
<name>A0A518BB04_9BACT</name>
<dbReference type="PANTHER" id="PTHR44943">
    <property type="entry name" value="CELLULOSE SYNTHASE OPERON PROTEIN C"/>
    <property type="match status" value="1"/>
</dbReference>